<dbReference type="EMBL" id="JARBDR010000903">
    <property type="protein sequence ID" value="KAJ8304223.1"/>
    <property type="molecule type" value="Genomic_DNA"/>
</dbReference>
<comment type="similarity">
    <text evidence="1">Belongs to the ATP-dependent AMP-binding enzyme family.</text>
</comment>
<dbReference type="InterPro" id="IPR045851">
    <property type="entry name" value="AMP-bd_C_sf"/>
</dbReference>
<reference evidence="4 5" key="1">
    <citation type="submission" date="2022-12" db="EMBL/GenBank/DDBJ databases">
        <title>Chromosome-level genome of Tegillarca granosa.</title>
        <authorList>
            <person name="Kim J."/>
        </authorList>
    </citation>
    <scope>NUCLEOTIDE SEQUENCE [LARGE SCALE GENOMIC DNA]</scope>
    <source>
        <strain evidence="4">Teg-2019</strain>
        <tissue evidence="4">Adductor muscle</tissue>
    </source>
</reference>
<dbReference type="Pfam" id="PF13193">
    <property type="entry name" value="AMP-binding_C"/>
    <property type="match status" value="1"/>
</dbReference>
<dbReference type="Gene3D" id="3.30.300.30">
    <property type="match status" value="1"/>
</dbReference>
<sequence>MEVGNVISGLEFIRDVNVYGVQIPEHDGRAGMAAILLKEEAEVTPDLLSKIYEHCHHNLPAYARPLFLRFVKEIPLTQTMKHRKVEYVKEGFDPNIIQDPLYFLDSKKKTYSILNTTSFSSVLTSKL</sequence>
<evidence type="ECO:0000256" key="1">
    <source>
        <dbReference type="ARBA" id="ARBA00006432"/>
    </source>
</evidence>
<evidence type="ECO:0000259" key="3">
    <source>
        <dbReference type="Pfam" id="PF13193"/>
    </source>
</evidence>
<dbReference type="InterPro" id="IPR025110">
    <property type="entry name" value="AMP-bd_C"/>
</dbReference>
<comment type="caution">
    <text evidence="4">The sequence shown here is derived from an EMBL/GenBank/DDBJ whole genome shotgun (WGS) entry which is preliminary data.</text>
</comment>
<organism evidence="4 5">
    <name type="scientific">Tegillarca granosa</name>
    <name type="common">Malaysian cockle</name>
    <name type="synonym">Anadara granosa</name>
    <dbReference type="NCBI Taxonomy" id="220873"/>
    <lineage>
        <taxon>Eukaryota</taxon>
        <taxon>Metazoa</taxon>
        <taxon>Spiralia</taxon>
        <taxon>Lophotrochozoa</taxon>
        <taxon>Mollusca</taxon>
        <taxon>Bivalvia</taxon>
        <taxon>Autobranchia</taxon>
        <taxon>Pteriomorphia</taxon>
        <taxon>Arcoida</taxon>
        <taxon>Arcoidea</taxon>
        <taxon>Arcidae</taxon>
        <taxon>Tegillarca</taxon>
    </lineage>
</organism>
<evidence type="ECO:0000313" key="5">
    <source>
        <dbReference type="Proteomes" id="UP001217089"/>
    </source>
</evidence>
<protein>
    <recommendedName>
        <fullName evidence="3">AMP-binding enzyme C-terminal domain-containing protein</fullName>
    </recommendedName>
</protein>
<dbReference type="Proteomes" id="UP001217089">
    <property type="component" value="Unassembled WGS sequence"/>
</dbReference>
<keyword evidence="2" id="KW-0436">Ligase</keyword>
<dbReference type="PANTHER" id="PTHR43107:SF22">
    <property type="entry name" value="VERY LONG-CHAIN ACYL-COA SYNTHETASE"/>
    <property type="match status" value="1"/>
</dbReference>
<dbReference type="PANTHER" id="PTHR43107">
    <property type="entry name" value="LONG-CHAIN FATTY ACID TRANSPORT PROTEIN"/>
    <property type="match status" value="1"/>
</dbReference>
<keyword evidence="5" id="KW-1185">Reference proteome</keyword>
<accession>A0ABQ9EG02</accession>
<evidence type="ECO:0000313" key="4">
    <source>
        <dbReference type="EMBL" id="KAJ8304223.1"/>
    </source>
</evidence>
<evidence type="ECO:0000256" key="2">
    <source>
        <dbReference type="ARBA" id="ARBA00022598"/>
    </source>
</evidence>
<dbReference type="SUPFAM" id="SSF56801">
    <property type="entry name" value="Acetyl-CoA synthetase-like"/>
    <property type="match status" value="1"/>
</dbReference>
<feature type="domain" description="AMP-binding enzyme C-terminal" evidence="3">
    <location>
        <begin position="2"/>
        <end position="81"/>
    </location>
</feature>
<proteinExistence type="inferred from homology"/>
<name>A0ABQ9EG02_TEGGR</name>
<gene>
    <name evidence="4" type="ORF">KUTeg_017806</name>
</gene>